<name>A0A2V0P8X9_9CHLO</name>
<keyword evidence="3 5" id="KW-0694">RNA-binding</keyword>
<organism evidence="13 14">
    <name type="scientific">Raphidocelis subcapitata</name>
    <dbReference type="NCBI Taxonomy" id="307507"/>
    <lineage>
        <taxon>Eukaryota</taxon>
        <taxon>Viridiplantae</taxon>
        <taxon>Chlorophyta</taxon>
        <taxon>core chlorophytes</taxon>
        <taxon>Chlorophyceae</taxon>
        <taxon>CS clade</taxon>
        <taxon>Sphaeropleales</taxon>
        <taxon>Selenastraceae</taxon>
        <taxon>Raphidocelis</taxon>
    </lineage>
</organism>
<comment type="subcellular location">
    <subcellularLocation>
        <location evidence="1 5">Nucleus</location>
        <location evidence="1 5">Nucleolus</location>
    </subcellularLocation>
</comment>
<dbReference type="Pfam" id="PF17407">
    <property type="entry name" value="Nrap_D6"/>
    <property type="match status" value="1"/>
</dbReference>
<dbReference type="GO" id="GO:0032545">
    <property type="term" value="C:CURI complex"/>
    <property type="evidence" value="ECO:0007669"/>
    <property type="project" value="TreeGrafter"/>
</dbReference>
<dbReference type="GO" id="GO:0034456">
    <property type="term" value="C:UTP-C complex"/>
    <property type="evidence" value="ECO:0007669"/>
    <property type="project" value="TreeGrafter"/>
</dbReference>
<evidence type="ECO:0000313" key="13">
    <source>
        <dbReference type="EMBL" id="GBF96321.1"/>
    </source>
</evidence>
<dbReference type="InterPro" id="IPR035371">
    <property type="entry name" value="Nrap_D6"/>
</dbReference>
<evidence type="ECO:0000256" key="2">
    <source>
        <dbReference type="ARBA" id="ARBA00006674"/>
    </source>
</evidence>
<feature type="compositionally biased region" description="Acidic residues" evidence="6">
    <location>
        <begin position="1"/>
        <end position="16"/>
    </location>
</feature>
<dbReference type="Pfam" id="PF17403">
    <property type="entry name" value="Nrap_D2"/>
    <property type="match status" value="1"/>
</dbReference>
<feature type="domain" description="Nrap protein" evidence="11">
    <location>
        <begin position="907"/>
        <end position="1049"/>
    </location>
</feature>
<reference evidence="13 14" key="1">
    <citation type="journal article" date="2018" name="Sci. Rep.">
        <title>Raphidocelis subcapitata (=Pseudokirchneriella subcapitata) provides an insight into genome evolution and environmental adaptations in the Sphaeropleales.</title>
        <authorList>
            <person name="Suzuki S."/>
            <person name="Yamaguchi H."/>
            <person name="Nakajima N."/>
            <person name="Kawachi M."/>
        </authorList>
    </citation>
    <scope>NUCLEOTIDE SEQUENCE [LARGE SCALE GENOMIC DNA]</scope>
    <source>
        <strain evidence="13 14">NIES-35</strain>
    </source>
</reference>
<dbReference type="AlphaFoldDB" id="A0A2V0P8X9"/>
<keyword evidence="4 5" id="KW-0539">Nucleus</keyword>
<evidence type="ECO:0000256" key="6">
    <source>
        <dbReference type="SAM" id="MobiDB-lite"/>
    </source>
</evidence>
<dbReference type="GO" id="GO:0006409">
    <property type="term" value="P:tRNA export from nucleus"/>
    <property type="evidence" value="ECO:0007669"/>
    <property type="project" value="TreeGrafter"/>
</dbReference>
<dbReference type="GO" id="GO:0006364">
    <property type="term" value="P:rRNA processing"/>
    <property type="evidence" value="ECO:0007669"/>
    <property type="project" value="TreeGrafter"/>
</dbReference>
<dbReference type="FunCoup" id="A0A2V0P8X9">
    <property type="interactions" value="1880"/>
</dbReference>
<evidence type="ECO:0000256" key="4">
    <source>
        <dbReference type="ARBA" id="ARBA00023242"/>
    </source>
</evidence>
<comment type="caution">
    <text evidence="13">The sequence shown here is derived from an EMBL/GenBank/DDBJ whole genome shotgun (WGS) entry which is preliminary data.</text>
</comment>
<dbReference type="GO" id="GO:0032040">
    <property type="term" value="C:small-subunit processome"/>
    <property type="evidence" value="ECO:0007669"/>
    <property type="project" value="TreeGrafter"/>
</dbReference>
<evidence type="ECO:0000313" key="14">
    <source>
        <dbReference type="Proteomes" id="UP000247498"/>
    </source>
</evidence>
<comment type="similarity">
    <text evidence="2 5">Belongs to the NRAP family.</text>
</comment>
<evidence type="ECO:0000259" key="11">
    <source>
        <dbReference type="Pfam" id="PF17406"/>
    </source>
</evidence>
<feature type="region of interest" description="Disordered" evidence="6">
    <location>
        <begin position="439"/>
        <end position="462"/>
    </location>
</feature>
<evidence type="ECO:0000256" key="1">
    <source>
        <dbReference type="ARBA" id="ARBA00004604"/>
    </source>
</evidence>
<gene>
    <name evidence="13" type="ORF">Rsub_09391</name>
</gene>
<evidence type="ECO:0008006" key="15">
    <source>
        <dbReference type="Google" id="ProtNLM"/>
    </source>
</evidence>
<dbReference type="EMBL" id="BDRX01000078">
    <property type="protein sequence ID" value="GBF96321.1"/>
    <property type="molecule type" value="Genomic_DNA"/>
</dbReference>
<dbReference type="Pfam" id="PF03813">
    <property type="entry name" value="Nrap"/>
    <property type="match status" value="1"/>
</dbReference>
<protein>
    <recommendedName>
        <fullName evidence="15">Nucleolar protein 6</fullName>
    </recommendedName>
</protein>
<evidence type="ECO:0000256" key="3">
    <source>
        <dbReference type="ARBA" id="ARBA00022884"/>
    </source>
</evidence>
<dbReference type="Gene3D" id="1.10.1410.10">
    <property type="match status" value="1"/>
</dbReference>
<feature type="compositionally biased region" description="Low complexity" evidence="6">
    <location>
        <begin position="447"/>
        <end position="461"/>
    </location>
</feature>
<dbReference type="InterPro" id="IPR035370">
    <property type="entry name" value="Nrap_D5"/>
</dbReference>
<dbReference type="InterPro" id="IPR035369">
    <property type="entry name" value="Nrap_D4"/>
</dbReference>
<dbReference type="STRING" id="307507.A0A2V0P8X9"/>
<evidence type="ECO:0000259" key="9">
    <source>
        <dbReference type="Pfam" id="PF17404"/>
    </source>
</evidence>
<sequence length="1242" mass="126548">MSYTEDSDSVSASDDEAGPRAGPQAPAGAASGGPGGLSESAQHADRDAGAAAAVGGAPQPGVPAAAAAAAAAADREAETALLAGELSRDAALLQLQVNELLAAVRPPPLKPAVLAGVLAQLRAALAAIKPQEVPGTRLPGLIAGLGLDPAAVSLPFEPPAAVEAVGSLVLGVAPQSARPVLDVAVVMPGACLHRKDHINYRYQARRALYLATLARALAAQPAFSQQALEALHGDAARPVLLVHLASPALTLRLMPVPPVDAFPLHKLAPDRNNVRWVTRPGAPESGAAQQPAQQQPAQQQQEQPAEGQPAKPGLSGQPPEWLATPAYNAAIAQDATTLASGAALAARMQASAPMRDALLLLKVWAVQAGLAAASGGAGGDDGQAAASPGSMSGHLLAAVLLCAAEATGPPAAAMSALQLFRAALALLADAAAWSRGVALGRPRGKKQQQQQQNGAAAQQGQAPPPLAVFRKAYPVVLLDAGGWTNLAAGVSQSLLAQAQLLARRTLAVLDHPADAEAAFAAAFLQRLRPAALFDYLWAVSLPEPGDGAQPPPGDADRARQDEALVEGLVRKALTTRALLVRALPRAPAFPGTAAGSVLAALAAGACVPASSPVLVGAVVDANEALRVVDVGPAADDAAAAARFRALWGERSELRRFQDGRICEAVVWEAPRDARHTVPDAAVAALLRRHLPQGACVSCSASRLDGALDTAAAGGGAAAPLGAAAAARAVDAALDKLARQLRGLGELVLKVVGVQPLSAVARHTAPFVPEPHPLVGGPGGLAAAAGAAHLPRCLDALEVMVSLEGSGRWPDDPAAYAKMKAAVGCQLAAALAAAAGFTVSPSEEAVDVFVDGFAFRLLLFTDRDAAMHAKVVAAGPHAHHHHAEAHSPPHALLLSWHHGLIAGLEGQHAAFGPTCRLAKRWLGCQLMGSQLAGEAVELIVAAAFCGPAPAPPPASRITGLLRFLQLLATHPWQRAPLLVDPAREVGEAARRALLAEYEARRAVGAAPAMFISTPRDTHSSRWTMERPGAGVVAHLAATAAAAAALLARLQERDAAAAEGWGALFEAPLADFDAWLLLRRDALPSADRALPGAASRLSKHLERAAPSAAASRKRGRSGAGGGDAPAEKAARAVLRAFPSRVLASQPTASLVPELLVGFEPVGRYVAALSERFGHIADFCADPAGGFPAVGVRWRPAAFVPTPLRPATAHAVVEVAPGLVLPNLPQALAEMELLGQGLVAQAVAL</sequence>
<dbReference type="PANTHER" id="PTHR17972:SF0">
    <property type="entry name" value="NUCLEOLAR PROTEIN 6"/>
    <property type="match status" value="1"/>
</dbReference>
<dbReference type="InterPro" id="IPR035368">
    <property type="entry name" value="Nrap_D3"/>
</dbReference>
<dbReference type="InParanoid" id="A0A2V0P8X9"/>
<dbReference type="InterPro" id="IPR005554">
    <property type="entry name" value="NOL6/Upt22"/>
</dbReference>
<dbReference type="PANTHER" id="PTHR17972">
    <property type="entry name" value="NUCLEOLAR RNA-ASSOCIATED PROTEIN"/>
    <property type="match status" value="1"/>
</dbReference>
<feature type="compositionally biased region" description="Low complexity" evidence="6">
    <location>
        <begin position="280"/>
        <end position="310"/>
    </location>
</feature>
<dbReference type="InterPro" id="IPR035082">
    <property type="entry name" value="Nrap_D1"/>
</dbReference>
<feature type="compositionally biased region" description="Low complexity" evidence="6">
    <location>
        <begin position="19"/>
        <end position="29"/>
    </location>
</feature>
<dbReference type="Pfam" id="PF17405">
    <property type="entry name" value="Nrap_D4"/>
    <property type="match status" value="1"/>
</dbReference>
<keyword evidence="14" id="KW-1185">Reference proteome</keyword>
<dbReference type="Proteomes" id="UP000247498">
    <property type="component" value="Unassembled WGS sequence"/>
</dbReference>
<evidence type="ECO:0000256" key="5">
    <source>
        <dbReference type="RuleBase" id="RU364032"/>
    </source>
</evidence>
<accession>A0A2V0P8X9</accession>
<evidence type="ECO:0000259" key="7">
    <source>
        <dbReference type="Pfam" id="PF03813"/>
    </source>
</evidence>
<evidence type="ECO:0000259" key="12">
    <source>
        <dbReference type="Pfam" id="PF17407"/>
    </source>
</evidence>
<evidence type="ECO:0000259" key="10">
    <source>
        <dbReference type="Pfam" id="PF17405"/>
    </source>
</evidence>
<dbReference type="InterPro" id="IPR035367">
    <property type="entry name" value="Nrap_D2"/>
</dbReference>
<feature type="domain" description="Nrap protein" evidence="7">
    <location>
        <begin position="182"/>
        <end position="337"/>
    </location>
</feature>
<evidence type="ECO:0000259" key="8">
    <source>
        <dbReference type="Pfam" id="PF17403"/>
    </source>
</evidence>
<feature type="domain" description="Nrap protein" evidence="8">
    <location>
        <begin position="354"/>
        <end position="525"/>
    </location>
</feature>
<dbReference type="Pfam" id="PF17404">
    <property type="entry name" value="Nrap_D3"/>
    <property type="match status" value="1"/>
</dbReference>
<feature type="domain" description="Nrap protein" evidence="12">
    <location>
        <begin position="1068"/>
        <end position="1237"/>
    </location>
</feature>
<proteinExistence type="inferred from homology"/>
<feature type="domain" description="Nrap protein" evidence="10">
    <location>
        <begin position="724"/>
        <end position="886"/>
    </location>
</feature>
<feature type="region of interest" description="Disordered" evidence="6">
    <location>
        <begin position="273"/>
        <end position="319"/>
    </location>
</feature>
<dbReference type="GO" id="GO:0003723">
    <property type="term" value="F:RNA binding"/>
    <property type="evidence" value="ECO:0007669"/>
    <property type="project" value="UniProtKB-KW"/>
</dbReference>
<dbReference type="Pfam" id="PF17406">
    <property type="entry name" value="Nrap_D5"/>
    <property type="match status" value="1"/>
</dbReference>
<feature type="region of interest" description="Disordered" evidence="6">
    <location>
        <begin position="1098"/>
        <end position="1123"/>
    </location>
</feature>
<dbReference type="OrthoDB" id="547902at2759"/>
<feature type="region of interest" description="Disordered" evidence="6">
    <location>
        <begin position="1"/>
        <end position="57"/>
    </location>
</feature>
<feature type="domain" description="Nrap protein" evidence="9">
    <location>
        <begin position="563"/>
        <end position="690"/>
    </location>
</feature>